<organism evidence="2 3">
    <name type="scientific">Erythranthe guttata</name>
    <name type="common">Yellow monkey flower</name>
    <name type="synonym">Mimulus guttatus</name>
    <dbReference type="NCBI Taxonomy" id="4155"/>
    <lineage>
        <taxon>Eukaryota</taxon>
        <taxon>Viridiplantae</taxon>
        <taxon>Streptophyta</taxon>
        <taxon>Embryophyta</taxon>
        <taxon>Tracheophyta</taxon>
        <taxon>Spermatophyta</taxon>
        <taxon>Magnoliopsida</taxon>
        <taxon>eudicotyledons</taxon>
        <taxon>Gunneridae</taxon>
        <taxon>Pentapetalae</taxon>
        <taxon>asterids</taxon>
        <taxon>lamiids</taxon>
        <taxon>Lamiales</taxon>
        <taxon>Phrymaceae</taxon>
        <taxon>Erythranthe</taxon>
    </lineage>
</organism>
<accession>A0A022Q6W7</accession>
<dbReference type="EMBL" id="KI632125">
    <property type="protein sequence ID" value="EYU24407.1"/>
    <property type="molecule type" value="Genomic_DNA"/>
</dbReference>
<dbReference type="GO" id="GO:0061631">
    <property type="term" value="F:ubiquitin conjugating enzyme activity"/>
    <property type="evidence" value="ECO:0000318"/>
    <property type="project" value="GO_Central"/>
</dbReference>
<dbReference type="eggNOG" id="KOG0419">
    <property type="taxonomic scope" value="Eukaryota"/>
</dbReference>
<protein>
    <recommendedName>
        <fullName evidence="1">UBC core domain-containing protein</fullName>
    </recommendedName>
</protein>
<evidence type="ECO:0000259" key="1">
    <source>
        <dbReference type="PROSITE" id="PS50127"/>
    </source>
</evidence>
<evidence type="ECO:0000313" key="2">
    <source>
        <dbReference type="EMBL" id="EYU24407.1"/>
    </source>
</evidence>
<feature type="domain" description="UBC core" evidence="1">
    <location>
        <begin position="1"/>
        <end position="123"/>
    </location>
</feature>
<dbReference type="AlphaFoldDB" id="A0A022Q6W7"/>
<dbReference type="GO" id="GO:0006281">
    <property type="term" value="P:DNA repair"/>
    <property type="evidence" value="ECO:0000318"/>
    <property type="project" value="GO_Central"/>
</dbReference>
<dbReference type="GO" id="GO:0043161">
    <property type="term" value="P:proteasome-mediated ubiquitin-dependent protein catabolic process"/>
    <property type="evidence" value="ECO:0000318"/>
    <property type="project" value="GO_Central"/>
</dbReference>
<sequence length="123" mass="14168">MSKKLMSSLERLKRDPPEENNIMLWNAVINGPDDTPWSGGTFKLTLEFPHDYPFKPPRVRFVSRMFHPNIYEDGRICSDLFGDRWFIGYFVDQILVCIQSLLSDANPGSPVNSEAARLFSENK</sequence>
<evidence type="ECO:0000313" key="3">
    <source>
        <dbReference type="Proteomes" id="UP000030748"/>
    </source>
</evidence>
<dbReference type="PANTHER" id="PTHR24067">
    <property type="entry name" value="UBIQUITIN-CONJUGATING ENZYME E2"/>
    <property type="match status" value="1"/>
</dbReference>
<dbReference type="PROSITE" id="PS50127">
    <property type="entry name" value="UBC_2"/>
    <property type="match status" value="1"/>
</dbReference>
<reference evidence="2 3" key="1">
    <citation type="journal article" date="2013" name="Proc. Natl. Acad. Sci. U.S.A.">
        <title>Fine-scale variation in meiotic recombination in Mimulus inferred from population shotgun sequencing.</title>
        <authorList>
            <person name="Hellsten U."/>
            <person name="Wright K.M."/>
            <person name="Jenkins J."/>
            <person name="Shu S."/>
            <person name="Yuan Y."/>
            <person name="Wessler S.R."/>
            <person name="Schmutz J."/>
            <person name="Willis J.H."/>
            <person name="Rokhsar D.S."/>
        </authorList>
    </citation>
    <scope>NUCLEOTIDE SEQUENCE [LARGE SCALE GENOMIC DNA]</scope>
    <source>
        <strain evidence="3">cv. DUN x IM62</strain>
    </source>
</reference>
<gene>
    <name evidence="2" type="ORF">MIMGU_mgv1a021140mg</name>
</gene>
<dbReference type="Proteomes" id="UP000030748">
    <property type="component" value="Unassembled WGS sequence"/>
</dbReference>
<proteinExistence type="predicted"/>
<name>A0A022Q6W7_ERYGU</name>
<dbReference type="Pfam" id="PF00179">
    <property type="entry name" value="UQ_con"/>
    <property type="match status" value="1"/>
</dbReference>
<dbReference type="STRING" id="4155.A0A022Q6W7"/>
<dbReference type="GO" id="GO:0000209">
    <property type="term" value="P:protein polyubiquitination"/>
    <property type="evidence" value="ECO:0000318"/>
    <property type="project" value="GO_Central"/>
</dbReference>
<dbReference type="PhylomeDB" id="A0A022Q6W7"/>
<dbReference type="InterPro" id="IPR050113">
    <property type="entry name" value="Ub_conjugating_enzyme"/>
</dbReference>
<dbReference type="InterPro" id="IPR016135">
    <property type="entry name" value="UBQ-conjugating_enzyme/RWD"/>
</dbReference>
<dbReference type="SMART" id="SM00212">
    <property type="entry name" value="UBCc"/>
    <property type="match status" value="1"/>
</dbReference>
<dbReference type="InterPro" id="IPR000608">
    <property type="entry name" value="UBC"/>
</dbReference>
<dbReference type="Gene3D" id="3.10.110.10">
    <property type="entry name" value="Ubiquitin Conjugating Enzyme"/>
    <property type="match status" value="1"/>
</dbReference>
<dbReference type="SUPFAM" id="SSF54495">
    <property type="entry name" value="UBC-like"/>
    <property type="match status" value="1"/>
</dbReference>
<keyword evidence="3" id="KW-1185">Reference proteome</keyword>